<name>E3FK94_STIAD</name>
<dbReference type="PROSITE" id="PS50011">
    <property type="entry name" value="PROTEIN_KINASE_DOM"/>
    <property type="match status" value="1"/>
</dbReference>
<evidence type="ECO:0000313" key="2">
    <source>
        <dbReference type="EMBL" id="ADO75463.1"/>
    </source>
</evidence>
<proteinExistence type="predicted"/>
<dbReference type="PANTHER" id="PTHR44329:SF260">
    <property type="entry name" value="PROTEIN KINASE DOMAIN-CONTAINING PROTEIN"/>
    <property type="match status" value="1"/>
</dbReference>
<dbReference type="HOGENOM" id="CLU_028595_1_0_7"/>
<feature type="domain" description="Protein kinase" evidence="1">
    <location>
        <begin position="15"/>
        <end position="283"/>
    </location>
</feature>
<protein>
    <submittedName>
        <fullName evidence="2">Protein kinase</fullName>
    </submittedName>
</protein>
<evidence type="ECO:0000259" key="1">
    <source>
        <dbReference type="PROSITE" id="PS50011"/>
    </source>
</evidence>
<dbReference type="Gene3D" id="1.10.510.10">
    <property type="entry name" value="Transferase(Phosphotransferase) domain 1"/>
    <property type="match status" value="1"/>
</dbReference>
<dbReference type="STRING" id="378806.STAUR_7708"/>
<dbReference type="InterPro" id="IPR051681">
    <property type="entry name" value="Ser/Thr_Kinases-Pseudokinases"/>
</dbReference>
<dbReference type="Gene3D" id="3.30.200.20">
    <property type="entry name" value="Phosphorylase Kinase, domain 1"/>
    <property type="match status" value="1"/>
</dbReference>
<dbReference type="SMART" id="SM00220">
    <property type="entry name" value="S_TKc"/>
    <property type="match status" value="1"/>
</dbReference>
<dbReference type="Pfam" id="PF00069">
    <property type="entry name" value="Pkinase"/>
    <property type="match status" value="1"/>
</dbReference>
<keyword evidence="3" id="KW-1185">Reference proteome</keyword>
<dbReference type="Proteomes" id="UP000001351">
    <property type="component" value="Chromosome"/>
</dbReference>
<dbReference type="EMBL" id="CP002271">
    <property type="protein sequence ID" value="ADO75463.1"/>
    <property type="molecule type" value="Genomic_DNA"/>
</dbReference>
<dbReference type="AlphaFoldDB" id="E3FK94"/>
<dbReference type="InterPro" id="IPR000719">
    <property type="entry name" value="Prot_kinase_dom"/>
</dbReference>
<dbReference type="PANTHER" id="PTHR44329">
    <property type="entry name" value="SERINE/THREONINE-PROTEIN KINASE TNNI3K-RELATED"/>
    <property type="match status" value="1"/>
</dbReference>
<sequence>MDPSALPLGIQVGAWRVVGRRGHGSYGMVYRVERAGDAESGVFALKLALRQMDPRFEREAELLSRLTHPHVPKLLDQGIWVSPEGVSFPYVVMEWVEGMPLYEWAVRHPFSSRHALGLLAQVARALAATHAAGGVHRDVKGDNVLVSADGTKVFLVDFGSGSYSGARRLTWRPEPPGTFQYWSIEALRFRWRFRHDATAHYEAGPADDVYALGVMAYRLVTGVYPPPLESKALDAGEGYVRSQRIAPEKQAHVSPKLAALIRQMVAEKPSMRGNAAEVAHALESAAKDAGRQASRVITRRSKQAVASTLGTRLRGWRVGMMWLGWPTAAALAVLWAGSERGESGTWERRPVEMVPRKRPGDAEDGRTSGLVSAALTLHGDPKGLEATTGAVSLDMPMKPFSGQRRPPCKEYEVEVNGGCWHALQDKRPPCGEETYVWKNRCYLPSPSPPRPATSESP</sequence>
<reference evidence="2 3" key="1">
    <citation type="journal article" date="2011" name="Mol. Biol. Evol.">
        <title>Comparative genomic analysis of fruiting body formation in Myxococcales.</title>
        <authorList>
            <person name="Huntley S."/>
            <person name="Hamann N."/>
            <person name="Wegener-Feldbrugge S."/>
            <person name="Treuner-Lange A."/>
            <person name="Kube M."/>
            <person name="Reinhardt R."/>
            <person name="Klages S."/>
            <person name="Muller R."/>
            <person name="Ronning C.M."/>
            <person name="Nierman W.C."/>
            <person name="Sogaard-Andersen L."/>
        </authorList>
    </citation>
    <scope>NUCLEOTIDE SEQUENCE [LARGE SCALE GENOMIC DNA]</scope>
    <source>
        <strain evidence="2 3">DW4/3-1</strain>
    </source>
</reference>
<dbReference type="InterPro" id="IPR011009">
    <property type="entry name" value="Kinase-like_dom_sf"/>
</dbReference>
<keyword evidence="2" id="KW-0808">Transferase</keyword>
<organism evidence="2 3">
    <name type="scientific">Stigmatella aurantiaca (strain DW4/3-1)</name>
    <dbReference type="NCBI Taxonomy" id="378806"/>
    <lineage>
        <taxon>Bacteria</taxon>
        <taxon>Pseudomonadati</taxon>
        <taxon>Myxococcota</taxon>
        <taxon>Myxococcia</taxon>
        <taxon>Myxococcales</taxon>
        <taxon>Cystobacterineae</taxon>
        <taxon>Archangiaceae</taxon>
        <taxon>Stigmatella</taxon>
    </lineage>
</organism>
<gene>
    <name evidence="2" type="ordered locus">STAUR_7708</name>
</gene>
<evidence type="ECO:0000313" key="3">
    <source>
        <dbReference type="Proteomes" id="UP000001351"/>
    </source>
</evidence>
<dbReference type="GO" id="GO:0005524">
    <property type="term" value="F:ATP binding"/>
    <property type="evidence" value="ECO:0007669"/>
    <property type="project" value="InterPro"/>
</dbReference>
<dbReference type="CDD" id="cd14014">
    <property type="entry name" value="STKc_PknB_like"/>
    <property type="match status" value="1"/>
</dbReference>
<dbReference type="OrthoDB" id="9801841at2"/>
<dbReference type="RefSeq" id="WP_013377982.1">
    <property type="nucleotide sequence ID" value="NC_014623.1"/>
</dbReference>
<dbReference type="eggNOG" id="COG0515">
    <property type="taxonomic scope" value="Bacteria"/>
</dbReference>
<dbReference type="GO" id="GO:0004674">
    <property type="term" value="F:protein serine/threonine kinase activity"/>
    <property type="evidence" value="ECO:0007669"/>
    <property type="project" value="TreeGrafter"/>
</dbReference>
<dbReference type="SUPFAM" id="SSF56112">
    <property type="entry name" value="Protein kinase-like (PK-like)"/>
    <property type="match status" value="1"/>
</dbReference>
<dbReference type="KEGG" id="sur:STAUR_7708"/>
<keyword evidence="2" id="KW-0418">Kinase</keyword>
<accession>E3FK94</accession>